<dbReference type="PANTHER" id="PTHR31345">
    <property type="entry name" value="CENTROMERE PROTEIN Q"/>
    <property type="match status" value="1"/>
</dbReference>
<evidence type="ECO:0000313" key="10">
    <source>
        <dbReference type="EMBL" id="DBA15533.1"/>
    </source>
</evidence>
<keyword evidence="7" id="KW-0137">Centromere</keyword>
<evidence type="ECO:0000256" key="3">
    <source>
        <dbReference type="ARBA" id="ARBA00008191"/>
    </source>
</evidence>
<name>A0AAV3A048_PYXAD</name>
<dbReference type="GO" id="GO:0005634">
    <property type="term" value="C:nucleus"/>
    <property type="evidence" value="ECO:0007669"/>
    <property type="project" value="UniProtKB-SubCell"/>
</dbReference>
<accession>A0AAV3A048</accession>
<comment type="subcellular location">
    <subcellularLocation>
        <location evidence="2">Chromosome</location>
        <location evidence="2">Centromere</location>
    </subcellularLocation>
    <subcellularLocation>
        <location evidence="1">Nucleus</location>
    </subcellularLocation>
</comment>
<proteinExistence type="inferred from homology"/>
<keyword evidence="5" id="KW-0158">Chromosome</keyword>
<evidence type="ECO:0000256" key="7">
    <source>
        <dbReference type="ARBA" id="ARBA00023328"/>
    </source>
</evidence>
<dbReference type="Proteomes" id="UP001181693">
    <property type="component" value="Unassembled WGS sequence"/>
</dbReference>
<evidence type="ECO:0000256" key="1">
    <source>
        <dbReference type="ARBA" id="ARBA00004123"/>
    </source>
</evidence>
<dbReference type="InterPro" id="IPR025212">
    <property type="entry name" value="CAD_CENP-Q"/>
</dbReference>
<feature type="coiled-coil region" evidence="8">
    <location>
        <begin position="126"/>
        <end position="181"/>
    </location>
</feature>
<comment type="caution">
    <text evidence="10">The sequence shown here is derived from an EMBL/GenBank/DDBJ whole genome shotgun (WGS) entry which is preliminary data.</text>
</comment>
<feature type="compositionally biased region" description="Basic and acidic residues" evidence="9">
    <location>
        <begin position="29"/>
        <end position="57"/>
    </location>
</feature>
<keyword evidence="11" id="KW-1185">Reference proteome</keyword>
<feature type="region of interest" description="Disordered" evidence="9">
    <location>
        <begin position="1"/>
        <end position="57"/>
    </location>
</feature>
<reference evidence="10" key="1">
    <citation type="thesis" date="2020" institute="ProQuest LLC" country="789 East Eisenhower Parkway, Ann Arbor, MI, USA">
        <title>Comparative Genomics and Chromosome Evolution.</title>
        <authorList>
            <person name="Mudd A.B."/>
        </authorList>
    </citation>
    <scope>NUCLEOTIDE SEQUENCE</scope>
    <source>
        <strain evidence="10">1538</strain>
        <tissue evidence="10">Blood</tissue>
    </source>
</reference>
<dbReference type="AlphaFoldDB" id="A0AAV3A048"/>
<keyword evidence="6" id="KW-0539">Nucleus</keyword>
<evidence type="ECO:0000256" key="4">
    <source>
        <dbReference type="ARBA" id="ARBA00016397"/>
    </source>
</evidence>
<sequence length="248" mass="28370">MPQKKSKQGVMFENTGSDKKVTKRKKKHSGDEQNASKKQRLERAERRTVKVPKEKIQKSISPDVLQHIESLMNTAELSVLNSKRIVNFENVQAKLAGLQKMLLQHYKKLKCPSTQGQNLKKVKKDLVEEKRKLEYNEEMLESLTNEVERAVEDSYTIEESTKALEEKLESLTQQVAEDAQTLGEVTISDTFLLPKATFEAVTFQEKVKRLKDPNAVLKELTLVEEDPAYRGMSKLIEKTFNEISNSTS</sequence>
<evidence type="ECO:0000256" key="2">
    <source>
        <dbReference type="ARBA" id="ARBA00004584"/>
    </source>
</evidence>
<evidence type="ECO:0000313" key="11">
    <source>
        <dbReference type="Proteomes" id="UP001181693"/>
    </source>
</evidence>
<dbReference type="EMBL" id="DYDO01000012">
    <property type="protein sequence ID" value="DBA15533.1"/>
    <property type="molecule type" value="Genomic_DNA"/>
</dbReference>
<protein>
    <recommendedName>
        <fullName evidence="4">Centromere protein Q</fullName>
    </recommendedName>
</protein>
<evidence type="ECO:0000256" key="8">
    <source>
        <dbReference type="SAM" id="Coils"/>
    </source>
</evidence>
<gene>
    <name evidence="10" type="ORF">GDO54_004732</name>
</gene>
<keyword evidence="8" id="KW-0175">Coiled coil</keyword>
<evidence type="ECO:0000256" key="5">
    <source>
        <dbReference type="ARBA" id="ARBA00022454"/>
    </source>
</evidence>
<dbReference type="PANTHER" id="PTHR31345:SF3">
    <property type="entry name" value="CENTROMERE PROTEIN Q"/>
    <property type="match status" value="1"/>
</dbReference>
<evidence type="ECO:0000256" key="9">
    <source>
        <dbReference type="SAM" id="MobiDB-lite"/>
    </source>
</evidence>
<dbReference type="GO" id="GO:0000775">
    <property type="term" value="C:chromosome, centromeric region"/>
    <property type="evidence" value="ECO:0007669"/>
    <property type="project" value="UniProtKB-SubCell"/>
</dbReference>
<organism evidence="10 11">
    <name type="scientific">Pyxicephalus adspersus</name>
    <name type="common">African bullfrog</name>
    <dbReference type="NCBI Taxonomy" id="30357"/>
    <lineage>
        <taxon>Eukaryota</taxon>
        <taxon>Metazoa</taxon>
        <taxon>Chordata</taxon>
        <taxon>Craniata</taxon>
        <taxon>Vertebrata</taxon>
        <taxon>Euteleostomi</taxon>
        <taxon>Amphibia</taxon>
        <taxon>Batrachia</taxon>
        <taxon>Anura</taxon>
        <taxon>Neobatrachia</taxon>
        <taxon>Ranoidea</taxon>
        <taxon>Pyxicephalidae</taxon>
        <taxon>Pyxicephalinae</taxon>
        <taxon>Pyxicephalus</taxon>
    </lineage>
</organism>
<comment type="similarity">
    <text evidence="3">Belongs to the CENP-Q/OKP1 family.</text>
</comment>
<evidence type="ECO:0000256" key="6">
    <source>
        <dbReference type="ARBA" id="ARBA00023242"/>
    </source>
</evidence>